<protein>
    <recommendedName>
        <fullName evidence="4">Secreted protein</fullName>
    </recommendedName>
</protein>
<keyword evidence="1" id="KW-0732">Signal</keyword>
<name>A0ABW7C1W6_9ACTN</name>
<accession>A0ABW7C1W6</accession>
<gene>
    <name evidence="2" type="ORF">ACGFYS_33045</name>
</gene>
<evidence type="ECO:0000313" key="3">
    <source>
        <dbReference type="Proteomes" id="UP001604282"/>
    </source>
</evidence>
<dbReference type="RefSeq" id="WP_189849909.1">
    <property type="nucleotide sequence ID" value="NZ_BMVV01000009.1"/>
</dbReference>
<evidence type="ECO:0000313" key="2">
    <source>
        <dbReference type="EMBL" id="MFG3193753.1"/>
    </source>
</evidence>
<dbReference type="EMBL" id="JBICZW010000034">
    <property type="protein sequence ID" value="MFG3193753.1"/>
    <property type="molecule type" value="Genomic_DNA"/>
</dbReference>
<feature type="chain" id="PRO_5045577373" description="Secreted protein" evidence="1">
    <location>
        <begin position="26"/>
        <end position="99"/>
    </location>
</feature>
<evidence type="ECO:0000256" key="1">
    <source>
        <dbReference type="SAM" id="SignalP"/>
    </source>
</evidence>
<keyword evidence="3" id="KW-1185">Reference proteome</keyword>
<feature type="signal peptide" evidence="1">
    <location>
        <begin position="1"/>
        <end position="25"/>
    </location>
</feature>
<reference evidence="2 3" key="1">
    <citation type="submission" date="2024-10" db="EMBL/GenBank/DDBJ databases">
        <title>The Natural Products Discovery Center: Release of the First 8490 Sequenced Strains for Exploring Actinobacteria Biosynthetic Diversity.</title>
        <authorList>
            <person name="Kalkreuter E."/>
            <person name="Kautsar S.A."/>
            <person name="Yang D."/>
            <person name="Bader C.D."/>
            <person name="Teijaro C.N."/>
            <person name="Fluegel L."/>
            <person name="Davis C.M."/>
            <person name="Simpson J.R."/>
            <person name="Lauterbach L."/>
            <person name="Steele A.D."/>
            <person name="Gui C."/>
            <person name="Meng S."/>
            <person name="Li G."/>
            <person name="Viehrig K."/>
            <person name="Ye F."/>
            <person name="Su P."/>
            <person name="Kiefer A.F."/>
            <person name="Nichols A."/>
            <person name="Cepeda A.J."/>
            <person name="Yan W."/>
            <person name="Fan B."/>
            <person name="Jiang Y."/>
            <person name="Adhikari A."/>
            <person name="Zheng C.-J."/>
            <person name="Schuster L."/>
            <person name="Cowan T.M."/>
            <person name="Smanski M.J."/>
            <person name="Chevrette M.G."/>
            <person name="De Carvalho L.P.S."/>
            <person name="Shen B."/>
        </authorList>
    </citation>
    <scope>NUCLEOTIDE SEQUENCE [LARGE SCALE GENOMIC DNA]</scope>
    <source>
        <strain evidence="2 3">NPDC048229</strain>
    </source>
</reference>
<evidence type="ECO:0008006" key="4">
    <source>
        <dbReference type="Google" id="ProtNLM"/>
    </source>
</evidence>
<comment type="caution">
    <text evidence="2">The sequence shown here is derived from an EMBL/GenBank/DDBJ whole genome shotgun (WGS) entry which is preliminary data.</text>
</comment>
<proteinExistence type="predicted"/>
<organism evidence="2 3">
    <name type="scientific">Streptomyces omiyaensis</name>
    <dbReference type="NCBI Taxonomy" id="68247"/>
    <lineage>
        <taxon>Bacteria</taxon>
        <taxon>Bacillati</taxon>
        <taxon>Actinomycetota</taxon>
        <taxon>Actinomycetes</taxon>
        <taxon>Kitasatosporales</taxon>
        <taxon>Streptomycetaceae</taxon>
        <taxon>Streptomyces</taxon>
    </lineage>
</organism>
<sequence>MRRSLVTLVLASGAALGLLQAPALAAEGTVTVFETEAHPLSVYENPRGCHKLPAAAHVLTNATNGPVRVHGDPFCLGPAFVVAPGHGSHVVAGSGSFSA</sequence>
<dbReference type="Proteomes" id="UP001604282">
    <property type="component" value="Unassembled WGS sequence"/>
</dbReference>